<dbReference type="PANTHER" id="PTHR23278:SF32">
    <property type="entry name" value="NEUROMUSCULIN, ISOFORM E"/>
    <property type="match status" value="1"/>
</dbReference>
<feature type="domain" description="Fibronectin type-III" evidence="6">
    <location>
        <begin position="188"/>
        <end position="288"/>
    </location>
</feature>
<sequence length="408" mass="44709">MVGCAAARLDDSALVPITDVSFSNPSAENSVDVVENGIRTFTCHTSGGIPAANVTWYKISGSSATAITTGEMSFHNTSADTTVIVTSTLTYTAMRVDHGCKIFCRASNVVGQVKTSTREILLNILFAPMKSASIEIYNNISSPVFVNVTLAFHAEAYPVPKYTWQKVVVSNGVGTAWIEKYNLIHQAKPETPKYFHCAIKAATSVECYWLTGYNVGLPQTFVIEYRKIDSTTWNNVSVVEEISTSFVLMNVTVDSLSPTTEYQARMYAKNTIAVSQVTDTITFTLEDRIATVTQKSMPQIGPIVGGVVPGILLVIVLVGLIYLRLTYHIDFKKKGKQSDTAVYEDVSRRNETTNRVYEGCSSTSLSPGEYSSLQDQLPRDDNFPQSGALGTNTIELQEESAYQNERLA</sequence>
<dbReference type="Pfam" id="PF08205">
    <property type="entry name" value="C2-set_2"/>
    <property type="match status" value="1"/>
</dbReference>
<feature type="transmembrane region" description="Helical" evidence="4">
    <location>
        <begin position="303"/>
        <end position="323"/>
    </location>
</feature>
<dbReference type="PROSITE" id="PS50835">
    <property type="entry name" value="IG_LIKE"/>
    <property type="match status" value="1"/>
</dbReference>
<dbReference type="PANTHER" id="PTHR23278">
    <property type="entry name" value="SIDESTEP PROTEIN"/>
    <property type="match status" value="1"/>
</dbReference>
<evidence type="ECO:0000256" key="4">
    <source>
        <dbReference type="SAM" id="Phobius"/>
    </source>
</evidence>
<evidence type="ECO:0000259" key="6">
    <source>
        <dbReference type="PROSITE" id="PS50853"/>
    </source>
</evidence>
<evidence type="ECO:0000256" key="3">
    <source>
        <dbReference type="SAM" id="MobiDB-lite"/>
    </source>
</evidence>
<proteinExistence type="predicted"/>
<dbReference type="AlphaFoldDB" id="A0A9D4F601"/>
<dbReference type="Gene3D" id="2.60.40.10">
    <property type="entry name" value="Immunoglobulins"/>
    <property type="match status" value="2"/>
</dbReference>
<evidence type="ECO:0000256" key="1">
    <source>
        <dbReference type="ARBA" id="ARBA00023157"/>
    </source>
</evidence>
<keyword evidence="2" id="KW-0325">Glycoprotein</keyword>
<keyword evidence="1" id="KW-1015">Disulfide bond</keyword>
<evidence type="ECO:0000259" key="5">
    <source>
        <dbReference type="PROSITE" id="PS50835"/>
    </source>
</evidence>
<keyword evidence="4" id="KW-0472">Membrane</keyword>
<dbReference type="InterPro" id="IPR007110">
    <property type="entry name" value="Ig-like_dom"/>
</dbReference>
<evidence type="ECO:0000313" key="7">
    <source>
        <dbReference type="EMBL" id="KAH3791941.1"/>
    </source>
</evidence>
<accession>A0A9D4F601</accession>
<reference evidence="7" key="1">
    <citation type="journal article" date="2019" name="bioRxiv">
        <title>The Genome of the Zebra Mussel, Dreissena polymorpha: A Resource for Invasive Species Research.</title>
        <authorList>
            <person name="McCartney M.A."/>
            <person name="Auch B."/>
            <person name="Kono T."/>
            <person name="Mallez S."/>
            <person name="Zhang Y."/>
            <person name="Obille A."/>
            <person name="Becker A."/>
            <person name="Abrahante J.E."/>
            <person name="Garbe J."/>
            <person name="Badalamenti J.P."/>
            <person name="Herman A."/>
            <person name="Mangelson H."/>
            <person name="Liachko I."/>
            <person name="Sullivan S."/>
            <person name="Sone E.D."/>
            <person name="Koren S."/>
            <person name="Silverstein K.A.T."/>
            <person name="Beckman K.B."/>
            <person name="Gohl D.M."/>
        </authorList>
    </citation>
    <scope>NUCLEOTIDE SEQUENCE</scope>
    <source>
        <strain evidence="7">Duluth1</strain>
        <tissue evidence="7">Whole animal</tissue>
    </source>
</reference>
<dbReference type="Proteomes" id="UP000828390">
    <property type="component" value="Unassembled WGS sequence"/>
</dbReference>
<dbReference type="PRINTS" id="PR01186">
    <property type="entry name" value="INTEGRINB"/>
</dbReference>
<feature type="region of interest" description="Disordered" evidence="3">
    <location>
        <begin position="358"/>
        <end position="389"/>
    </location>
</feature>
<evidence type="ECO:0000313" key="8">
    <source>
        <dbReference type="Proteomes" id="UP000828390"/>
    </source>
</evidence>
<evidence type="ECO:0008006" key="9">
    <source>
        <dbReference type="Google" id="ProtNLM"/>
    </source>
</evidence>
<comment type="caution">
    <text evidence="7">The sequence shown here is derived from an EMBL/GenBank/DDBJ whole genome shotgun (WGS) entry which is preliminary data.</text>
</comment>
<feature type="domain" description="Ig-like" evidence="5">
    <location>
        <begin position="25"/>
        <end position="121"/>
    </location>
</feature>
<gene>
    <name evidence="7" type="ORF">DPMN_145431</name>
</gene>
<dbReference type="InterPro" id="IPR003961">
    <property type="entry name" value="FN3_dom"/>
</dbReference>
<dbReference type="InterPro" id="IPR036179">
    <property type="entry name" value="Ig-like_dom_sf"/>
</dbReference>
<organism evidence="7 8">
    <name type="scientific">Dreissena polymorpha</name>
    <name type="common">Zebra mussel</name>
    <name type="synonym">Mytilus polymorpha</name>
    <dbReference type="NCBI Taxonomy" id="45954"/>
    <lineage>
        <taxon>Eukaryota</taxon>
        <taxon>Metazoa</taxon>
        <taxon>Spiralia</taxon>
        <taxon>Lophotrochozoa</taxon>
        <taxon>Mollusca</taxon>
        <taxon>Bivalvia</taxon>
        <taxon>Autobranchia</taxon>
        <taxon>Heteroconchia</taxon>
        <taxon>Euheterodonta</taxon>
        <taxon>Imparidentia</taxon>
        <taxon>Neoheterodontei</taxon>
        <taxon>Myida</taxon>
        <taxon>Dreissenoidea</taxon>
        <taxon>Dreissenidae</taxon>
        <taxon>Dreissena</taxon>
    </lineage>
</organism>
<dbReference type="CDD" id="cd00063">
    <property type="entry name" value="FN3"/>
    <property type="match status" value="1"/>
</dbReference>
<protein>
    <recommendedName>
        <fullName evidence="9">Ig-like domain-containing protein</fullName>
    </recommendedName>
</protein>
<dbReference type="SUPFAM" id="SSF48726">
    <property type="entry name" value="Immunoglobulin"/>
    <property type="match status" value="1"/>
</dbReference>
<dbReference type="SUPFAM" id="SSF49265">
    <property type="entry name" value="Fibronectin type III"/>
    <property type="match status" value="1"/>
</dbReference>
<dbReference type="InterPro" id="IPR036116">
    <property type="entry name" value="FN3_sf"/>
</dbReference>
<dbReference type="PROSITE" id="PS50853">
    <property type="entry name" value="FN3"/>
    <property type="match status" value="1"/>
</dbReference>
<keyword evidence="4" id="KW-0812">Transmembrane</keyword>
<dbReference type="InterPro" id="IPR013783">
    <property type="entry name" value="Ig-like_fold"/>
</dbReference>
<feature type="compositionally biased region" description="Polar residues" evidence="3">
    <location>
        <begin position="360"/>
        <end position="375"/>
    </location>
</feature>
<name>A0A9D4F601_DREPO</name>
<keyword evidence="8" id="KW-1185">Reference proteome</keyword>
<dbReference type="EMBL" id="JAIWYP010000007">
    <property type="protein sequence ID" value="KAH3791941.1"/>
    <property type="molecule type" value="Genomic_DNA"/>
</dbReference>
<keyword evidence="4" id="KW-1133">Transmembrane helix</keyword>
<reference evidence="7" key="2">
    <citation type="submission" date="2020-11" db="EMBL/GenBank/DDBJ databases">
        <authorList>
            <person name="McCartney M.A."/>
            <person name="Auch B."/>
            <person name="Kono T."/>
            <person name="Mallez S."/>
            <person name="Becker A."/>
            <person name="Gohl D.M."/>
            <person name="Silverstein K.A.T."/>
            <person name="Koren S."/>
            <person name="Bechman K.B."/>
            <person name="Herman A."/>
            <person name="Abrahante J.E."/>
            <person name="Garbe J."/>
        </authorList>
    </citation>
    <scope>NUCLEOTIDE SEQUENCE</scope>
    <source>
        <strain evidence="7">Duluth1</strain>
        <tissue evidence="7">Whole animal</tissue>
    </source>
</reference>
<dbReference type="InterPro" id="IPR015812">
    <property type="entry name" value="Integrin_bsu"/>
</dbReference>
<evidence type="ECO:0000256" key="2">
    <source>
        <dbReference type="ARBA" id="ARBA00023180"/>
    </source>
</evidence>
<dbReference type="InterPro" id="IPR013162">
    <property type="entry name" value="CD80_C2-set"/>
</dbReference>